<gene>
    <name evidence="1" type="ORF">HNQ46_001813</name>
    <name evidence="2" type="ORF">HXM90_08050</name>
    <name evidence="3" type="ORF">HXM91_03605</name>
</gene>
<dbReference type="RefSeq" id="WP_183684390.1">
    <property type="nucleotide sequence ID" value="NZ_CAUQIH010000011.1"/>
</dbReference>
<dbReference type="EMBL" id="JABZRB010000072">
    <property type="protein sequence ID" value="MBF1304936.1"/>
    <property type="molecule type" value="Genomic_DNA"/>
</dbReference>
<evidence type="ECO:0000313" key="2">
    <source>
        <dbReference type="EMBL" id="MBF1273348.1"/>
    </source>
</evidence>
<reference evidence="1 4" key="2">
    <citation type="submission" date="2020-08" db="EMBL/GenBank/DDBJ databases">
        <title>Genomic Encyclopedia of Type Strains, Phase IV (KMG-IV): sequencing the most valuable type-strain genomes for metagenomic binning, comparative biology and taxonomic classification.</title>
        <authorList>
            <person name="Goeker M."/>
        </authorList>
    </citation>
    <scope>NUCLEOTIDE SEQUENCE [LARGE SCALE GENOMIC DNA]</scope>
    <source>
        <strain evidence="1 4">DSM 17245</strain>
    </source>
</reference>
<name>A0A7W9W2S2_9FIRM</name>
<protein>
    <submittedName>
        <fullName evidence="2">DUF488 family protein</fullName>
    </submittedName>
</protein>
<dbReference type="EMBL" id="JACHHH010000009">
    <property type="protein sequence ID" value="MBB6041823.1"/>
    <property type="molecule type" value="Genomic_DNA"/>
</dbReference>
<proteinExistence type="predicted"/>
<dbReference type="PANTHER" id="PTHR36849:SF1">
    <property type="entry name" value="CYTOPLASMIC PROTEIN"/>
    <property type="match status" value="1"/>
</dbReference>
<organism evidence="1 4">
    <name type="scientific">Oribacterium sinus</name>
    <dbReference type="NCBI Taxonomy" id="237576"/>
    <lineage>
        <taxon>Bacteria</taxon>
        <taxon>Bacillati</taxon>
        <taxon>Bacillota</taxon>
        <taxon>Clostridia</taxon>
        <taxon>Lachnospirales</taxon>
        <taxon>Lachnospiraceae</taxon>
        <taxon>Oribacterium</taxon>
    </lineage>
</organism>
<evidence type="ECO:0000313" key="3">
    <source>
        <dbReference type="EMBL" id="MBF1304936.1"/>
    </source>
</evidence>
<dbReference type="Proteomes" id="UP000522163">
    <property type="component" value="Unassembled WGS sequence"/>
</dbReference>
<dbReference type="InterPro" id="IPR052552">
    <property type="entry name" value="YeaO-like"/>
</dbReference>
<dbReference type="PANTHER" id="PTHR36849">
    <property type="entry name" value="CYTOPLASMIC PROTEIN-RELATED"/>
    <property type="match status" value="1"/>
</dbReference>
<evidence type="ECO:0000313" key="4">
    <source>
        <dbReference type="Proteomes" id="UP000522163"/>
    </source>
</evidence>
<dbReference type="Pfam" id="PF22752">
    <property type="entry name" value="DUF488-N3i"/>
    <property type="match status" value="1"/>
</dbReference>
<dbReference type="GeneID" id="85015345"/>
<sequence>MYSIQCKRIYEEKTDKDGFRILTDRLWPRGITKERAALDNWAKEMSPSTFLRKTFNHKEENFPLFEKKYWEELEKNPEKEQFIALVREHLAHENVTLLYATKEERFNQAVVMEGWLKEKLSEEAKEHSA</sequence>
<dbReference type="EMBL" id="JABZRA010000129">
    <property type="protein sequence ID" value="MBF1273348.1"/>
    <property type="molecule type" value="Genomic_DNA"/>
</dbReference>
<evidence type="ECO:0000313" key="1">
    <source>
        <dbReference type="EMBL" id="MBB6041823.1"/>
    </source>
</evidence>
<comment type="caution">
    <text evidence="1">The sequence shown here is derived from an EMBL/GenBank/DDBJ whole genome shotgun (WGS) entry which is preliminary data.</text>
</comment>
<dbReference type="AlphaFoldDB" id="A0A7W9W2S2"/>
<accession>A0A7W9W2S2</accession>
<reference evidence="2" key="1">
    <citation type="submission" date="2020-04" db="EMBL/GenBank/DDBJ databases">
        <title>Deep metagenomics examines the oral microbiome during advanced dental caries in children, revealing novel taxa and co-occurrences with host molecules.</title>
        <authorList>
            <person name="Baker J.L."/>
            <person name="Morton J.T."/>
            <person name="Dinis M."/>
            <person name="Alvarez R."/>
            <person name="Tran N.C."/>
            <person name="Knight R."/>
            <person name="Edlund A."/>
        </authorList>
    </citation>
    <scope>NUCLEOTIDE SEQUENCE</scope>
    <source>
        <strain evidence="2">JCVI_38_bin.19</strain>
        <strain evidence="3">JCVI_48_bin.5</strain>
    </source>
</reference>
<dbReference type="Proteomes" id="UP000775770">
    <property type="component" value="Unassembled WGS sequence"/>
</dbReference>
<dbReference type="Proteomes" id="UP000780721">
    <property type="component" value="Unassembled WGS sequence"/>
</dbReference>